<evidence type="ECO:0000256" key="2">
    <source>
        <dbReference type="SAM" id="SignalP"/>
    </source>
</evidence>
<sequence length="993" mass="105676">MRLSTFTLFLSTFAIFSSLVTQVSSVQAHVFSRQRGHNRLPAPQALSSRQHRIARDLIDVCINVNVDLLANATQLLGLQSLLGPLNLGGDINLCLCLKDLELYVETNDQLEALVGLLGVDTVCALISGLINTSPQAQQCTFPQHAHHTCTTADPCHYECDPPYVLEGRSCVCAPPYSSCNGICGYFPQGCGSATPKLWQKRDSTILTLAQARASCKAHETVCGISGLETTHAFECLDINTTTDSCGGCMAPHPFHEKDSTRIPVGKDCSSIPKAKTVSCAARTCVVHTCVDGWVPNARGSGCIVDSAISALKMLKVKRISTTSIGLNATLSTGNDLNQHVDTLMALIFGIEESINSTTAISSDTPLDSSIDPSLIDDVVNTLTLVMQSTTHASLHHSLKKLYHSERALLDALDACACMDDLSLATVRSDLLLAIEATVAFLTWCDGDGDLDTEPTSTTTHSYPQAPLSGSPPTSTLLSISVAAGAAATSSPISLPSITSASTRVSVLISPTTSKPTPATNLATISIEIGLDGVLSSWELDDQGITSEDDVYGLDVNGRLGSKIVQRGTVAADLGHLLDGLSTPGTNTNAVVDSLLEDALDASLDDTLDDLDLGRRDIKKGHQLQVTSDTTVVTNLGPAVNALVDRLLELHGLRSLLPSVTSALGLPPVTNLPTCSTSDLTQCLVDNLVTATFLVLSSSSISALVKNSGELHSVSLESINALDSCSCIESDGLQSLYNYLGSIMHASMLLASASNSLGPDTNLPGGVNEPLTIGLRKLLRGLGLDVGPTNVVVGNILGNGLDHSLNSILDGLNIGPNGVSAASSTETSSLSNAFPENWTMPPKPKVALDSGLVRISTETSASSNAFPENWTMPPKPKLAFDSGHVRMFGFQIHPRQVIAIAERLGIDTSSGYGGCADEVYARVMEELPPEWRHMNVGTWRNKDGHKILTRVLYYNTNADEEEMNRLPDKESMMLVHRLVCATEGPRWYRYTRRI</sequence>
<feature type="compositionally biased region" description="Polar residues" evidence="1">
    <location>
        <begin position="453"/>
        <end position="462"/>
    </location>
</feature>
<gene>
    <name evidence="4" type="ORF">D9613_012601</name>
</gene>
<dbReference type="InterPro" id="IPR038955">
    <property type="entry name" value="PriA/CPL1_fungi"/>
</dbReference>
<comment type="caution">
    <text evidence="4">The sequence shown here is derived from an EMBL/GenBank/DDBJ whole genome shotgun (WGS) entry which is preliminary data.</text>
</comment>
<evidence type="ECO:0000313" key="5">
    <source>
        <dbReference type="Proteomes" id="UP000521872"/>
    </source>
</evidence>
<dbReference type="AlphaFoldDB" id="A0A8H4R1E3"/>
<protein>
    <recommendedName>
        <fullName evidence="3">Protein CPL1-like domain-containing protein</fullName>
    </recommendedName>
</protein>
<dbReference type="PANTHER" id="PTHR35192">
    <property type="entry name" value="PROTEIN, PUTATIVE-RELATED"/>
    <property type="match status" value="1"/>
</dbReference>
<accession>A0A8H4R1E3</accession>
<reference evidence="4 5" key="1">
    <citation type="submission" date="2019-12" db="EMBL/GenBank/DDBJ databases">
        <authorList>
            <person name="Floudas D."/>
            <person name="Bentzer J."/>
            <person name="Ahren D."/>
            <person name="Johansson T."/>
            <person name="Persson P."/>
            <person name="Tunlid A."/>
        </authorList>
    </citation>
    <scope>NUCLEOTIDE SEQUENCE [LARGE SCALE GENOMIC DNA]</scope>
    <source>
        <strain evidence="4 5">CBS 102.39</strain>
    </source>
</reference>
<dbReference type="EMBL" id="JAACJL010000006">
    <property type="protein sequence ID" value="KAF4621590.1"/>
    <property type="molecule type" value="Genomic_DNA"/>
</dbReference>
<evidence type="ECO:0000259" key="3">
    <source>
        <dbReference type="Pfam" id="PF21671"/>
    </source>
</evidence>
<evidence type="ECO:0000256" key="1">
    <source>
        <dbReference type="SAM" id="MobiDB-lite"/>
    </source>
</evidence>
<feature type="region of interest" description="Disordered" evidence="1">
    <location>
        <begin position="452"/>
        <end position="471"/>
    </location>
</feature>
<proteinExistence type="predicted"/>
<dbReference type="Pfam" id="PF21671">
    <property type="entry name" value="CPL1-like"/>
    <property type="match status" value="1"/>
</dbReference>
<keyword evidence="5" id="KW-1185">Reference proteome</keyword>
<evidence type="ECO:0000313" key="4">
    <source>
        <dbReference type="EMBL" id="KAF4621590.1"/>
    </source>
</evidence>
<feature type="chain" id="PRO_5034937802" description="Protein CPL1-like domain-containing protein" evidence="2">
    <location>
        <begin position="26"/>
        <end position="993"/>
    </location>
</feature>
<keyword evidence="2" id="KW-0732">Signal</keyword>
<dbReference type="InterPro" id="IPR048661">
    <property type="entry name" value="CPL1-like"/>
</dbReference>
<dbReference type="PANTHER" id="PTHR35192:SF2">
    <property type="entry name" value="APPLE DOMAIN-CONTAINING PROTEIN"/>
    <property type="match status" value="1"/>
</dbReference>
<dbReference type="Proteomes" id="UP000521872">
    <property type="component" value="Unassembled WGS sequence"/>
</dbReference>
<feature type="signal peptide" evidence="2">
    <location>
        <begin position="1"/>
        <end position="25"/>
    </location>
</feature>
<organism evidence="4 5">
    <name type="scientific">Agrocybe pediades</name>
    <dbReference type="NCBI Taxonomy" id="84607"/>
    <lineage>
        <taxon>Eukaryota</taxon>
        <taxon>Fungi</taxon>
        <taxon>Dikarya</taxon>
        <taxon>Basidiomycota</taxon>
        <taxon>Agaricomycotina</taxon>
        <taxon>Agaricomycetes</taxon>
        <taxon>Agaricomycetidae</taxon>
        <taxon>Agaricales</taxon>
        <taxon>Agaricineae</taxon>
        <taxon>Strophariaceae</taxon>
        <taxon>Agrocybe</taxon>
    </lineage>
</organism>
<feature type="domain" description="Protein CPL1-like" evidence="3">
    <location>
        <begin position="233"/>
        <end position="303"/>
    </location>
</feature>
<name>A0A8H4R1E3_9AGAR</name>